<name>A0A914DK64_9BILA</name>
<evidence type="ECO:0000256" key="1">
    <source>
        <dbReference type="SAM" id="MobiDB-lite"/>
    </source>
</evidence>
<feature type="compositionally biased region" description="Polar residues" evidence="1">
    <location>
        <begin position="111"/>
        <end position="125"/>
    </location>
</feature>
<keyword evidence="2" id="KW-1185">Reference proteome</keyword>
<proteinExistence type="predicted"/>
<sequence length="142" mass="15869">MTLTRGLPFAAFCMGTIWFAQKNLPAAYRVGLRPWIFYPLVGLGALSGANMLSMPKCIERAQPKLMELYTKYETQSAAGQTSHVTYDQLRQRNRGGGQEPPLLDDGKHLSQFYTEPTFISGTPISSGEPAKKPEFNEEFSFK</sequence>
<evidence type="ECO:0000313" key="2">
    <source>
        <dbReference type="Proteomes" id="UP000887540"/>
    </source>
</evidence>
<dbReference type="Proteomes" id="UP000887540">
    <property type="component" value="Unplaced"/>
</dbReference>
<accession>A0A914DK64</accession>
<dbReference type="WBParaSite" id="ACRNAN_scaffold2764.g22273.t1">
    <property type="protein sequence ID" value="ACRNAN_scaffold2764.g22273.t1"/>
    <property type="gene ID" value="ACRNAN_scaffold2764.g22273"/>
</dbReference>
<organism evidence="2 3">
    <name type="scientific">Acrobeloides nanus</name>
    <dbReference type="NCBI Taxonomy" id="290746"/>
    <lineage>
        <taxon>Eukaryota</taxon>
        <taxon>Metazoa</taxon>
        <taxon>Ecdysozoa</taxon>
        <taxon>Nematoda</taxon>
        <taxon>Chromadorea</taxon>
        <taxon>Rhabditida</taxon>
        <taxon>Tylenchina</taxon>
        <taxon>Cephalobomorpha</taxon>
        <taxon>Cephaloboidea</taxon>
        <taxon>Cephalobidae</taxon>
        <taxon>Acrobeloides</taxon>
    </lineage>
</organism>
<protein>
    <submittedName>
        <fullName evidence="3">Uncharacterized protein</fullName>
    </submittedName>
</protein>
<evidence type="ECO:0000313" key="3">
    <source>
        <dbReference type="WBParaSite" id="ACRNAN_scaffold2764.g22273.t1"/>
    </source>
</evidence>
<feature type="compositionally biased region" description="Basic and acidic residues" evidence="1">
    <location>
        <begin position="129"/>
        <end position="142"/>
    </location>
</feature>
<reference evidence="3" key="1">
    <citation type="submission" date="2022-11" db="UniProtKB">
        <authorList>
            <consortium name="WormBaseParasite"/>
        </authorList>
    </citation>
    <scope>IDENTIFICATION</scope>
</reference>
<feature type="region of interest" description="Disordered" evidence="1">
    <location>
        <begin position="78"/>
        <end position="142"/>
    </location>
</feature>
<dbReference type="AlphaFoldDB" id="A0A914DK64"/>